<dbReference type="STRING" id="72664.V4LXX9"/>
<dbReference type="InterPro" id="IPR050233">
    <property type="entry name" value="A_thaliana_F-box"/>
</dbReference>
<feature type="domain" description="F-box associated beta-propeller type 1" evidence="1">
    <location>
        <begin position="109"/>
        <end position="160"/>
    </location>
</feature>
<keyword evidence="3" id="KW-1185">Reference proteome</keyword>
<organism evidence="2 3">
    <name type="scientific">Eutrema salsugineum</name>
    <name type="common">Saltwater cress</name>
    <name type="synonym">Sisymbrium salsugineum</name>
    <dbReference type="NCBI Taxonomy" id="72664"/>
    <lineage>
        <taxon>Eukaryota</taxon>
        <taxon>Viridiplantae</taxon>
        <taxon>Streptophyta</taxon>
        <taxon>Embryophyta</taxon>
        <taxon>Tracheophyta</taxon>
        <taxon>Spermatophyta</taxon>
        <taxon>Magnoliopsida</taxon>
        <taxon>eudicotyledons</taxon>
        <taxon>Gunneridae</taxon>
        <taxon>Pentapetalae</taxon>
        <taxon>rosids</taxon>
        <taxon>malvids</taxon>
        <taxon>Brassicales</taxon>
        <taxon>Brassicaceae</taxon>
        <taxon>Eutremeae</taxon>
        <taxon>Eutrema</taxon>
    </lineage>
</organism>
<accession>V4LXX9</accession>
<dbReference type="PANTHER" id="PTHR47993">
    <property type="entry name" value="OS09G0372900 PROTEIN-RELATED"/>
    <property type="match status" value="1"/>
</dbReference>
<dbReference type="KEGG" id="eus:EUTSA_v10027355mg"/>
<protein>
    <recommendedName>
        <fullName evidence="1">F-box associated beta-propeller type 1 domain-containing protein</fullName>
    </recommendedName>
</protein>
<dbReference type="Pfam" id="PF07734">
    <property type="entry name" value="FBA_1"/>
    <property type="match status" value="3"/>
</dbReference>
<evidence type="ECO:0000259" key="1">
    <source>
        <dbReference type="Pfam" id="PF07734"/>
    </source>
</evidence>
<dbReference type="EMBL" id="KI517384">
    <property type="protein sequence ID" value="ESQ55510.1"/>
    <property type="molecule type" value="Genomic_DNA"/>
</dbReference>
<dbReference type="PANTHER" id="PTHR47993:SF319">
    <property type="entry name" value="F-BOX DOMAIN-CONTAINING PROTEIN"/>
    <property type="match status" value="1"/>
</dbReference>
<name>V4LXX9_EUTSA</name>
<dbReference type="AlphaFoldDB" id="V4LXX9"/>
<reference evidence="2 3" key="1">
    <citation type="journal article" date="2013" name="Front. Plant Sci.">
        <title>The Reference Genome of the Halophytic Plant Eutrema salsugineum.</title>
        <authorList>
            <person name="Yang R."/>
            <person name="Jarvis D.E."/>
            <person name="Chen H."/>
            <person name="Beilstein M.A."/>
            <person name="Grimwood J."/>
            <person name="Jenkins J."/>
            <person name="Shu S."/>
            <person name="Prochnik S."/>
            <person name="Xin M."/>
            <person name="Ma C."/>
            <person name="Schmutz J."/>
            <person name="Wing R.A."/>
            <person name="Mitchell-Olds T."/>
            <person name="Schumaker K.S."/>
            <person name="Wang X."/>
        </authorList>
    </citation>
    <scope>NUCLEOTIDE SEQUENCE [LARGE SCALE GENOMIC DNA]</scope>
</reference>
<gene>
    <name evidence="2" type="ORF">EUTSA_v10027355mg</name>
</gene>
<dbReference type="OMA" id="NGYFREV"/>
<sequence>WKTLFKDVTFTKKHIAQTAAAEREGKILAVVLINCKLHLMSVNVHNKIVPLGNLVSLNYSDKLDVTRVYHCDSLLLCITEDYTRLVIWNPYSGETRWICVELPTHHQSLLDVTPDWTMSWHICGVSLKGNTYWYAEDKDSRENITDFLLCFDFTAERFAPPALFQNCDSREMEIWVTSKIAPNAASWSKFFALDMLPLTRFPFYSGGSFLIIDEEKKAVVVFDECQTNRNTAYFIGANGCFSQVDLGSNLKRDRDIHLPHVTSYVPSSVQINQPA</sequence>
<feature type="domain" description="F-box associated beta-propeller type 1" evidence="1">
    <location>
        <begin position="30"/>
        <end position="103"/>
    </location>
</feature>
<dbReference type="Gramene" id="ESQ55510">
    <property type="protein sequence ID" value="ESQ55510"/>
    <property type="gene ID" value="EUTSA_v10027355mg"/>
</dbReference>
<dbReference type="InterPro" id="IPR006527">
    <property type="entry name" value="F-box-assoc_dom_typ1"/>
</dbReference>
<feature type="non-terminal residue" evidence="2">
    <location>
        <position position="1"/>
    </location>
</feature>
<evidence type="ECO:0000313" key="3">
    <source>
        <dbReference type="Proteomes" id="UP000030689"/>
    </source>
</evidence>
<evidence type="ECO:0000313" key="2">
    <source>
        <dbReference type="EMBL" id="ESQ55510.1"/>
    </source>
</evidence>
<proteinExistence type="predicted"/>
<dbReference type="Proteomes" id="UP000030689">
    <property type="component" value="Unassembled WGS sequence"/>
</dbReference>
<feature type="domain" description="F-box associated beta-propeller type 1" evidence="1">
    <location>
        <begin position="162"/>
        <end position="271"/>
    </location>
</feature>